<dbReference type="InterPro" id="IPR001867">
    <property type="entry name" value="OmpR/PhoB-type_DNA-bd"/>
</dbReference>
<evidence type="ECO:0000256" key="3">
    <source>
        <dbReference type="ARBA" id="ARBA00022553"/>
    </source>
</evidence>
<feature type="modified residue" description="4-aspartylphosphate" evidence="9">
    <location>
        <position position="55"/>
    </location>
</feature>
<dbReference type="Gene3D" id="6.10.250.690">
    <property type="match status" value="1"/>
</dbReference>
<dbReference type="PANTHER" id="PTHR48111">
    <property type="entry name" value="REGULATOR OF RPOS"/>
    <property type="match status" value="1"/>
</dbReference>
<dbReference type="SUPFAM" id="SSF52172">
    <property type="entry name" value="CheY-like"/>
    <property type="match status" value="1"/>
</dbReference>
<dbReference type="Gene3D" id="3.40.50.2300">
    <property type="match status" value="1"/>
</dbReference>
<dbReference type="Pfam" id="PF00072">
    <property type="entry name" value="Response_reg"/>
    <property type="match status" value="1"/>
</dbReference>
<dbReference type="GO" id="GO:0032993">
    <property type="term" value="C:protein-DNA complex"/>
    <property type="evidence" value="ECO:0007669"/>
    <property type="project" value="TreeGrafter"/>
</dbReference>
<dbReference type="InterPro" id="IPR039420">
    <property type="entry name" value="WalR-like"/>
</dbReference>
<dbReference type="PROSITE" id="PS51755">
    <property type="entry name" value="OMPR_PHOB"/>
    <property type="match status" value="1"/>
</dbReference>
<dbReference type="GO" id="GO:0006355">
    <property type="term" value="P:regulation of DNA-templated transcription"/>
    <property type="evidence" value="ECO:0007669"/>
    <property type="project" value="InterPro"/>
</dbReference>
<comment type="subcellular location">
    <subcellularLocation>
        <location evidence="1">Cytoplasm</location>
    </subcellularLocation>
</comment>
<feature type="DNA-binding region" description="OmpR/PhoB-type" evidence="10">
    <location>
        <begin position="133"/>
        <end position="233"/>
    </location>
</feature>
<evidence type="ECO:0000256" key="5">
    <source>
        <dbReference type="ARBA" id="ARBA00023015"/>
    </source>
</evidence>
<keyword evidence="2" id="KW-0963">Cytoplasm</keyword>
<dbReference type="SMART" id="SM00862">
    <property type="entry name" value="Trans_reg_C"/>
    <property type="match status" value="1"/>
</dbReference>
<keyword evidence="5" id="KW-0805">Transcription regulation</keyword>
<evidence type="ECO:0000256" key="7">
    <source>
        <dbReference type="ARBA" id="ARBA00023163"/>
    </source>
</evidence>
<dbReference type="FunFam" id="1.10.10.10:FF:000099">
    <property type="entry name" value="Two-component system response regulator TorR"/>
    <property type="match status" value="1"/>
</dbReference>
<gene>
    <name evidence="13" type="ORF">CWS72_01785</name>
</gene>
<keyword evidence="4" id="KW-0902">Two-component regulatory system</keyword>
<comment type="caution">
    <text evidence="13">The sequence shown here is derived from an EMBL/GenBank/DDBJ whole genome shotgun (WGS) entry which is preliminary data.</text>
</comment>
<evidence type="ECO:0000256" key="6">
    <source>
        <dbReference type="ARBA" id="ARBA00023125"/>
    </source>
</evidence>
<evidence type="ECO:0000259" key="12">
    <source>
        <dbReference type="PROSITE" id="PS51755"/>
    </source>
</evidence>
<evidence type="ECO:0000259" key="11">
    <source>
        <dbReference type="PROSITE" id="PS50110"/>
    </source>
</evidence>
<dbReference type="EMBL" id="PIUM01000001">
    <property type="protein sequence ID" value="PKU26591.1"/>
    <property type="molecule type" value="Genomic_DNA"/>
</dbReference>
<reference evidence="14" key="1">
    <citation type="submission" date="2017-12" db="EMBL/GenBank/DDBJ databases">
        <title>Draft genome sequence of Telmatospirillum siberiense 26-4b1T, an acidotolerant peatland alphaproteobacterium potentially involved in sulfur cycling.</title>
        <authorList>
            <person name="Hausmann B."/>
            <person name="Pjevac P."/>
            <person name="Schreck K."/>
            <person name="Herbold C.W."/>
            <person name="Daims H."/>
            <person name="Wagner M."/>
            <person name="Pester M."/>
            <person name="Loy A."/>
        </authorList>
    </citation>
    <scope>NUCLEOTIDE SEQUENCE [LARGE SCALE GENOMIC DNA]</scope>
    <source>
        <strain evidence="14">26-4b1</strain>
    </source>
</reference>
<evidence type="ECO:0000256" key="9">
    <source>
        <dbReference type="PROSITE-ProRule" id="PRU00169"/>
    </source>
</evidence>
<feature type="domain" description="OmpR/PhoB-type" evidence="12">
    <location>
        <begin position="133"/>
        <end position="233"/>
    </location>
</feature>
<dbReference type="PANTHER" id="PTHR48111:SF58">
    <property type="entry name" value="TORCAD OPERON TRANSCRIPTIONAL REGULATORY PROTEIN TORR"/>
    <property type="match status" value="1"/>
</dbReference>
<evidence type="ECO:0000256" key="4">
    <source>
        <dbReference type="ARBA" id="ARBA00023012"/>
    </source>
</evidence>
<dbReference type="SMART" id="SM00448">
    <property type="entry name" value="REC"/>
    <property type="match status" value="1"/>
</dbReference>
<evidence type="ECO:0000256" key="8">
    <source>
        <dbReference type="ARBA" id="ARBA00067337"/>
    </source>
</evidence>
<keyword evidence="6 10" id="KW-0238">DNA-binding</keyword>
<evidence type="ECO:0000256" key="10">
    <source>
        <dbReference type="PROSITE-ProRule" id="PRU01091"/>
    </source>
</evidence>
<accession>A0A2N3Q1X1</accession>
<evidence type="ECO:0000256" key="2">
    <source>
        <dbReference type="ARBA" id="ARBA00022490"/>
    </source>
</evidence>
<dbReference type="InterPro" id="IPR016032">
    <property type="entry name" value="Sig_transdc_resp-reg_C-effctor"/>
</dbReference>
<dbReference type="SUPFAM" id="SSF46894">
    <property type="entry name" value="C-terminal effector domain of the bipartite response regulators"/>
    <property type="match status" value="1"/>
</dbReference>
<name>A0A2N3Q1X1_9PROT</name>
<dbReference type="PROSITE" id="PS50110">
    <property type="entry name" value="RESPONSE_REGULATORY"/>
    <property type="match status" value="1"/>
</dbReference>
<dbReference type="GO" id="GO:0005829">
    <property type="term" value="C:cytosol"/>
    <property type="evidence" value="ECO:0007669"/>
    <property type="project" value="TreeGrafter"/>
</dbReference>
<sequence length="239" mass="26884">MAARQHVVVVDDDPVARESIVGYFEQEGFKVSDAESYAGLKAILARETVDLLLLDIRLQGEDGLTIMRELRQHSDLAVILVTGRTEEVDRVLGLELGADDYVTKPFSPRELLARARTVLRRLAVATAQAGKGEQVIRFAGWRFEPDRRRLTAPGGEDVRLTRGEFELLAALLRQPGRVMSRDSLLDEISHRNWDPNDRTIDVLVARLRRKIEVDPTVPRFIVTEHGVGYVFAERVDSSS</sequence>
<dbReference type="RefSeq" id="WP_101248822.1">
    <property type="nucleotide sequence ID" value="NZ_PIUM01000001.1"/>
</dbReference>
<dbReference type="InterPro" id="IPR001789">
    <property type="entry name" value="Sig_transdc_resp-reg_receiver"/>
</dbReference>
<keyword evidence="7" id="KW-0804">Transcription</keyword>
<keyword evidence="3 9" id="KW-0597">Phosphoprotein</keyword>
<feature type="domain" description="Response regulatory" evidence="11">
    <location>
        <begin position="6"/>
        <end position="119"/>
    </location>
</feature>
<dbReference type="Gene3D" id="1.10.10.10">
    <property type="entry name" value="Winged helix-like DNA-binding domain superfamily/Winged helix DNA-binding domain"/>
    <property type="match status" value="1"/>
</dbReference>
<dbReference type="Pfam" id="PF00486">
    <property type="entry name" value="Trans_reg_C"/>
    <property type="match status" value="1"/>
</dbReference>
<evidence type="ECO:0000313" key="14">
    <source>
        <dbReference type="Proteomes" id="UP000233293"/>
    </source>
</evidence>
<protein>
    <recommendedName>
        <fullName evidence="8">Regulatory protein VirG</fullName>
    </recommendedName>
</protein>
<dbReference type="GO" id="GO:0000156">
    <property type="term" value="F:phosphorelay response regulator activity"/>
    <property type="evidence" value="ECO:0007669"/>
    <property type="project" value="TreeGrafter"/>
</dbReference>
<evidence type="ECO:0000256" key="1">
    <source>
        <dbReference type="ARBA" id="ARBA00004496"/>
    </source>
</evidence>
<dbReference type="GO" id="GO:0000976">
    <property type="term" value="F:transcription cis-regulatory region binding"/>
    <property type="evidence" value="ECO:0007669"/>
    <property type="project" value="TreeGrafter"/>
</dbReference>
<evidence type="ECO:0000313" key="13">
    <source>
        <dbReference type="EMBL" id="PKU26591.1"/>
    </source>
</evidence>
<keyword evidence="14" id="KW-1185">Reference proteome</keyword>
<dbReference type="InterPro" id="IPR036388">
    <property type="entry name" value="WH-like_DNA-bd_sf"/>
</dbReference>
<dbReference type="CDD" id="cd00383">
    <property type="entry name" value="trans_reg_C"/>
    <property type="match status" value="1"/>
</dbReference>
<dbReference type="Proteomes" id="UP000233293">
    <property type="component" value="Unassembled WGS sequence"/>
</dbReference>
<dbReference type="AlphaFoldDB" id="A0A2N3Q1X1"/>
<dbReference type="InterPro" id="IPR011006">
    <property type="entry name" value="CheY-like_superfamily"/>
</dbReference>
<organism evidence="13 14">
    <name type="scientific">Telmatospirillum siberiense</name>
    <dbReference type="NCBI Taxonomy" id="382514"/>
    <lineage>
        <taxon>Bacteria</taxon>
        <taxon>Pseudomonadati</taxon>
        <taxon>Pseudomonadota</taxon>
        <taxon>Alphaproteobacteria</taxon>
        <taxon>Rhodospirillales</taxon>
        <taxon>Rhodospirillaceae</taxon>
        <taxon>Telmatospirillum</taxon>
    </lineage>
</organism>
<proteinExistence type="predicted"/>
<dbReference type="OrthoDB" id="9784252at2"/>